<dbReference type="Gene3D" id="3.40.50.150">
    <property type="entry name" value="Vaccinia Virus protein VP39"/>
    <property type="match status" value="1"/>
</dbReference>
<evidence type="ECO:0000313" key="17">
    <source>
        <dbReference type="Proteomes" id="UP001230220"/>
    </source>
</evidence>
<evidence type="ECO:0000256" key="1">
    <source>
        <dbReference type="ARBA" id="ARBA00002724"/>
    </source>
</evidence>
<dbReference type="InterPro" id="IPR035926">
    <property type="entry name" value="NusB-like_sf"/>
</dbReference>
<comment type="catalytic activity">
    <reaction evidence="13">
        <text>cytidine(967) in 16S rRNA + S-adenosyl-L-methionine = 5-methylcytidine(967) in 16S rRNA + S-adenosyl-L-homocysteine + H(+)</text>
        <dbReference type="Rhea" id="RHEA:42748"/>
        <dbReference type="Rhea" id="RHEA-COMP:10219"/>
        <dbReference type="Rhea" id="RHEA-COMP:10220"/>
        <dbReference type="ChEBI" id="CHEBI:15378"/>
        <dbReference type="ChEBI" id="CHEBI:57856"/>
        <dbReference type="ChEBI" id="CHEBI:59789"/>
        <dbReference type="ChEBI" id="CHEBI:74483"/>
        <dbReference type="ChEBI" id="CHEBI:82748"/>
        <dbReference type="EC" id="2.1.1.176"/>
    </reaction>
</comment>
<sequence length="417" mass="47766">MDARKKAYLMLIDICIHKKYSHLVLKDGMRDFDTKDKAFISNIVYGTLQNYRYLDYQWKVYCEKIVKKEIEILINMSVYQLLYLERVPAFAITNEAVEIAKGKYDGRFVSFVNAILRKVIKNGKREVTGDADEKLAIETSFPLWIVKMWNKQYGTEVCEKICRDALNVPKQSVRVNTIKNSKEEFLSKYEGYHNGELSDVALTFDKGSVASREEFKFGYISVQDEASQMIAPFLNPSEDDLVLDMCAAPGSKTGHMAALMNNRGKIIALDVHEHRVELLKATMRRLGCINVDAQTCDATKASEQFENESFDKVLIDAPCSGYGVLKGKSDIKYHMQSDDMDGIIAIQKELLDEGIKLLKADGIMVYSTCTLNKKENELQIKQFLERQENMELIEEKTIFPYEYNCDGFYMAKLKKVS</sequence>
<keyword evidence="6" id="KW-0698">rRNA processing</keyword>
<evidence type="ECO:0000256" key="11">
    <source>
        <dbReference type="ARBA" id="ARBA00030399"/>
    </source>
</evidence>
<keyword evidence="5" id="KW-0963">Cytoplasm</keyword>
<dbReference type="InterPro" id="IPR004573">
    <property type="entry name" value="rRNA_ssu_MeTfrase_B"/>
</dbReference>
<dbReference type="GO" id="GO:0008168">
    <property type="term" value="F:methyltransferase activity"/>
    <property type="evidence" value="ECO:0007669"/>
    <property type="project" value="UniProtKB-KW"/>
</dbReference>
<evidence type="ECO:0000256" key="9">
    <source>
        <dbReference type="ARBA" id="ARBA00022691"/>
    </source>
</evidence>
<evidence type="ECO:0000256" key="7">
    <source>
        <dbReference type="ARBA" id="ARBA00022603"/>
    </source>
</evidence>
<evidence type="ECO:0000256" key="5">
    <source>
        <dbReference type="ARBA" id="ARBA00022490"/>
    </source>
</evidence>
<proteinExistence type="inferred from homology"/>
<evidence type="ECO:0000256" key="12">
    <source>
        <dbReference type="ARBA" id="ARBA00031088"/>
    </source>
</evidence>
<dbReference type="PRINTS" id="PR02008">
    <property type="entry name" value="RCMTFAMILY"/>
</dbReference>
<evidence type="ECO:0000313" key="16">
    <source>
        <dbReference type="EMBL" id="MDQ0361900.1"/>
    </source>
</evidence>
<dbReference type="Gene3D" id="3.30.70.1170">
    <property type="entry name" value="Sun protein, domain 3"/>
    <property type="match status" value="1"/>
</dbReference>
<evidence type="ECO:0000256" key="14">
    <source>
        <dbReference type="PROSITE-ProRule" id="PRU01023"/>
    </source>
</evidence>
<feature type="domain" description="SAM-dependent MTase RsmB/NOP-type" evidence="15">
    <location>
        <begin position="133"/>
        <end position="417"/>
    </location>
</feature>
<keyword evidence="7 14" id="KW-0489">Methyltransferase</keyword>
<name>A0ABU0E4U5_9FIRM</name>
<reference evidence="16 17" key="1">
    <citation type="submission" date="2023-07" db="EMBL/GenBank/DDBJ databases">
        <title>Genomic Encyclopedia of Type Strains, Phase IV (KMG-IV): sequencing the most valuable type-strain genomes for metagenomic binning, comparative biology and taxonomic classification.</title>
        <authorList>
            <person name="Goeker M."/>
        </authorList>
    </citation>
    <scope>NUCLEOTIDE SEQUENCE [LARGE SCALE GENOMIC DNA]</scope>
    <source>
        <strain evidence="16 17">DSM 16784</strain>
    </source>
</reference>
<dbReference type="EC" id="2.1.1.176" evidence="4"/>
<feature type="active site" description="Nucleophile" evidence="14">
    <location>
        <position position="369"/>
    </location>
</feature>
<comment type="caution">
    <text evidence="16">The sequence shown here is derived from an EMBL/GenBank/DDBJ whole genome shotgun (WGS) entry which is preliminary data.</text>
</comment>
<dbReference type="Pfam" id="PF01189">
    <property type="entry name" value="Methyltr_RsmB-F"/>
    <property type="match status" value="1"/>
</dbReference>
<evidence type="ECO:0000259" key="15">
    <source>
        <dbReference type="PROSITE" id="PS51686"/>
    </source>
</evidence>
<dbReference type="SUPFAM" id="SSF48013">
    <property type="entry name" value="NusB-like"/>
    <property type="match status" value="1"/>
</dbReference>
<dbReference type="InterPro" id="IPR054728">
    <property type="entry name" value="RsmB-like_ferredoxin"/>
</dbReference>
<keyword evidence="8 14" id="KW-0808">Transferase</keyword>
<feature type="binding site" evidence="14">
    <location>
        <position position="316"/>
    </location>
    <ligand>
        <name>S-adenosyl-L-methionine</name>
        <dbReference type="ChEBI" id="CHEBI:59789"/>
    </ligand>
</feature>
<dbReference type="RefSeq" id="WP_307409025.1">
    <property type="nucleotide sequence ID" value="NZ_JAUSUR010000005.1"/>
</dbReference>
<dbReference type="NCBIfam" id="NF011494">
    <property type="entry name" value="PRK14902.1"/>
    <property type="match status" value="1"/>
</dbReference>
<evidence type="ECO:0000256" key="4">
    <source>
        <dbReference type="ARBA" id="ARBA00012140"/>
    </source>
</evidence>
<dbReference type="Pfam" id="PF01029">
    <property type="entry name" value="NusB"/>
    <property type="match status" value="1"/>
</dbReference>
<dbReference type="InterPro" id="IPR029063">
    <property type="entry name" value="SAM-dependent_MTases_sf"/>
</dbReference>
<comment type="subcellular location">
    <subcellularLocation>
        <location evidence="2">Cytoplasm</location>
    </subcellularLocation>
</comment>
<dbReference type="PANTHER" id="PTHR22807:SF53">
    <property type="entry name" value="RIBOSOMAL RNA SMALL SUBUNIT METHYLTRANSFERASE B-RELATED"/>
    <property type="match status" value="1"/>
</dbReference>
<evidence type="ECO:0000256" key="13">
    <source>
        <dbReference type="ARBA" id="ARBA00047283"/>
    </source>
</evidence>
<dbReference type="PROSITE" id="PS01153">
    <property type="entry name" value="NOL1_NOP2_SUN"/>
    <property type="match status" value="1"/>
</dbReference>
<dbReference type="PANTHER" id="PTHR22807">
    <property type="entry name" value="NOP2 YEAST -RELATED NOL1/NOP2/FMU SUN DOMAIN-CONTAINING"/>
    <property type="match status" value="1"/>
</dbReference>
<dbReference type="InterPro" id="IPR001678">
    <property type="entry name" value="MeTrfase_RsmB-F_NOP2_dom"/>
</dbReference>
<comment type="similarity">
    <text evidence="3 14">Belongs to the class I-like SAM-binding methyltransferase superfamily. RsmB/NOP family.</text>
</comment>
<dbReference type="InterPro" id="IPR023267">
    <property type="entry name" value="RCMT"/>
</dbReference>
<accession>A0ABU0E4U5</accession>
<feature type="binding site" evidence="14">
    <location>
        <position position="297"/>
    </location>
    <ligand>
        <name>S-adenosyl-L-methionine</name>
        <dbReference type="ChEBI" id="CHEBI:59789"/>
    </ligand>
</feature>
<keyword evidence="10 14" id="KW-0694">RNA-binding</keyword>
<keyword evidence="17" id="KW-1185">Reference proteome</keyword>
<dbReference type="CDD" id="cd02440">
    <property type="entry name" value="AdoMet_MTases"/>
    <property type="match status" value="1"/>
</dbReference>
<gene>
    <name evidence="16" type="ORF">J2S15_002653</name>
</gene>
<evidence type="ECO:0000256" key="8">
    <source>
        <dbReference type="ARBA" id="ARBA00022679"/>
    </source>
</evidence>
<dbReference type="GO" id="GO:0032259">
    <property type="term" value="P:methylation"/>
    <property type="evidence" value="ECO:0007669"/>
    <property type="project" value="UniProtKB-KW"/>
</dbReference>
<protein>
    <recommendedName>
        <fullName evidence="4">16S rRNA (cytosine(967)-C(5))-methyltransferase</fullName>
        <ecNumber evidence="4">2.1.1.176</ecNumber>
    </recommendedName>
    <alternativeName>
        <fullName evidence="11">16S rRNA m5C967 methyltransferase</fullName>
    </alternativeName>
    <alternativeName>
        <fullName evidence="12">rRNA (cytosine-C(5)-)-methyltransferase RsmB</fullName>
    </alternativeName>
</protein>
<dbReference type="NCBIfam" id="TIGR00563">
    <property type="entry name" value="rsmB"/>
    <property type="match status" value="1"/>
</dbReference>
<evidence type="ECO:0000256" key="10">
    <source>
        <dbReference type="ARBA" id="ARBA00022884"/>
    </source>
</evidence>
<dbReference type="InterPro" id="IPR018314">
    <property type="entry name" value="RsmB/NOL1/NOP2-like_CS"/>
</dbReference>
<dbReference type="EMBL" id="JAUSUR010000005">
    <property type="protein sequence ID" value="MDQ0361900.1"/>
    <property type="molecule type" value="Genomic_DNA"/>
</dbReference>
<dbReference type="PROSITE" id="PS51686">
    <property type="entry name" value="SAM_MT_RSMB_NOP"/>
    <property type="match status" value="1"/>
</dbReference>
<feature type="binding site" evidence="14">
    <location>
        <begin position="246"/>
        <end position="252"/>
    </location>
    <ligand>
        <name>S-adenosyl-L-methionine</name>
        <dbReference type="ChEBI" id="CHEBI:59789"/>
    </ligand>
</feature>
<organism evidence="16 17">
    <name type="scientific">Breznakia pachnodae</name>
    <dbReference type="NCBI Taxonomy" id="265178"/>
    <lineage>
        <taxon>Bacteria</taxon>
        <taxon>Bacillati</taxon>
        <taxon>Bacillota</taxon>
        <taxon>Erysipelotrichia</taxon>
        <taxon>Erysipelotrichales</taxon>
        <taxon>Erysipelotrichaceae</taxon>
        <taxon>Breznakia</taxon>
    </lineage>
</organism>
<dbReference type="Proteomes" id="UP001230220">
    <property type="component" value="Unassembled WGS sequence"/>
</dbReference>
<feature type="binding site" evidence="14">
    <location>
        <position position="270"/>
    </location>
    <ligand>
        <name>S-adenosyl-L-methionine</name>
        <dbReference type="ChEBI" id="CHEBI:59789"/>
    </ligand>
</feature>
<evidence type="ECO:0000256" key="2">
    <source>
        <dbReference type="ARBA" id="ARBA00004496"/>
    </source>
</evidence>
<evidence type="ECO:0000256" key="6">
    <source>
        <dbReference type="ARBA" id="ARBA00022552"/>
    </source>
</evidence>
<keyword evidence="9 14" id="KW-0949">S-adenosyl-L-methionine</keyword>
<dbReference type="InterPro" id="IPR006027">
    <property type="entry name" value="NusB_RsmB_TIM44"/>
</dbReference>
<dbReference type="SUPFAM" id="SSF53335">
    <property type="entry name" value="S-adenosyl-L-methionine-dependent methyltransferases"/>
    <property type="match status" value="1"/>
</dbReference>
<dbReference type="Gene3D" id="1.10.940.10">
    <property type="entry name" value="NusB-like"/>
    <property type="match status" value="1"/>
</dbReference>
<dbReference type="InterPro" id="IPR049560">
    <property type="entry name" value="MeTrfase_RsmB-F_NOP2_cat"/>
</dbReference>
<dbReference type="Pfam" id="PF22458">
    <property type="entry name" value="RsmF-B_ferredox"/>
    <property type="match status" value="1"/>
</dbReference>
<evidence type="ECO:0000256" key="3">
    <source>
        <dbReference type="ARBA" id="ARBA00007494"/>
    </source>
</evidence>
<comment type="function">
    <text evidence="1">Specifically methylates the cytosine at position 967 (m5C967) of 16S rRNA.</text>
</comment>